<accession>A0ABM0TWY7</accession>
<dbReference type="GeneID" id="104716885"/>
<sequence length="163" mass="19032">MTAKLHLRSSVVLNVMENDVILGGHVHPGSRIIIRRRLCRIGTWLWPTTRLTLQSSAEERLMGKGHVLSEEERAKESMYIQSSHVGLAKKHSLHVSKRYCTSQVVGRRKVRTSRASLMKKFRKEFMKIQKDISEIQDGLHKIFESFFFSWTNFFLDKQIFESL</sequence>
<protein>
    <submittedName>
        <fullName evidence="2">Uncharacterized protein LOC104716885</fullName>
    </submittedName>
</protein>
<evidence type="ECO:0000313" key="2">
    <source>
        <dbReference type="RefSeq" id="XP_010432659.1"/>
    </source>
</evidence>
<dbReference type="RefSeq" id="XP_010432659.1">
    <property type="nucleotide sequence ID" value="XM_010434357.2"/>
</dbReference>
<gene>
    <name evidence="2" type="primary">LOC104716885</name>
</gene>
<reference evidence="2" key="2">
    <citation type="submission" date="2025-08" db="UniProtKB">
        <authorList>
            <consortium name="RefSeq"/>
        </authorList>
    </citation>
    <scope>IDENTIFICATION</scope>
    <source>
        <tissue evidence="2">Leaf</tissue>
    </source>
</reference>
<reference evidence="1" key="1">
    <citation type="journal article" date="2014" name="Nat. Commun.">
        <title>The emerging biofuel crop Camelina sativa retains a highly undifferentiated hexaploid genome structure.</title>
        <authorList>
            <person name="Kagale S."/>
            <person name="Koh C."/>
            <person name="Nixon J."/>
            <person name="Bollina V."/>
            <person name="Clarke W.E."/>
            <person name="Tuteja R."/>
            <person name="Spillane C."/>
            <person name="Robinson S.J."/>
            <person name="Links M.G."/>
            <person name="Clarke C."/>
            <person name="Higgins E.E."/>
            <person name="Huebert T."/>
            <person name="Sharpe A.G."/>
            <person name="Parkin I.A."/>
        </authorList>
    </citation>
    <scope>NUCLEOTIDE SEQUENCE [LARGE SCALE GENOMIC DNA]</scope>
    <source>
        <strain evidence="1">cv. DH55</strain>
    </source>
</reference>
<evidence type="ECO:0000313" key="1">
    <source>
        <dbReference type="Proteomes" id="UP000694864"/>
    </source>
</evidence>
<dbReference type="Proteomes" id="UP000694864">
    <property type="component" value="Chromosome 2"/>
</dbReference>
<name>A0ABM0TWY7_CAMSA</name>
<proteinExistence type="predicted"/>
<keyword evidence="1" id="KW-1185">Reference proteome</keyword>
<organism evidence="1 2">
    <name type="scientific">Camelina sativa</name>
    <name type="common">False flax</name>
    <name type="synonym">Myagrum sativum</name>
    <dbReference type="NCBI Taxonomy" id="90675"/>
    <lineage>
        <taxon>Eukaryota</taxon>
        <taxon>Viridiplantae</taxon>
        <taxon>Streptophyta</taxon>
        <taxon>Embryophyta</taxon>
        <taxon>Tracheophyta</taxon>
        <taxon>Spermatophyta</taxon>
        <taxon>Magnoliopsida</taxon>
        <taxon>eudicotyledons</taxon>
        <taxon>Gunneridae</taxon>
        <taxon>Pentapetalae</taxon>
        <taxon>rosids</taxon>
        <taxon>malvids</taxon>
        <taxon>Brassicales</taxon>
        <taxon>Brassicaceae</taxon>
        <taxon>Camelineae</taxon>
        <taxon>Camelina</taxon>
    </lineage>
</organism>